<dbReference type="HOGENOM" id="CLU_2905486_0_0_1"/>
<protein>
    <recommendedName>
        <fullName evidence="4">Secreted protein</fullName>
    </recommendedName>
</protein>
<dbReference type="Proteomes" id="UP000053989">
    <property type="component" value="Unassembled WGS sequence"/>
</dbReference>
<accession>A0A0C3AXG1</accession>
<dbReference type="AlphaFoldDB" id="A0A0C3AXG1"/>
<evidence type="ECO:0000313" key="3">
    <source>
        <dbReference type="Proteomes" id="UP000053989"/>
    </source>
</evidence>
<feature type="chain" id="PRO_5002161260" description="Secreted protein" evidence="1">
    <location>
        <begin position="19"/>
        <end position="62"/>
    </location>
</feature>
<sequence length="62" mass="7218">MYLCLRLSWSRVYVLVACFPLIAPPPDSSLRRLRRTYVAVHAKCLYVSRFLECLNPLCRATD</sequence>
<dbReference type="InParanoid" id="A0A0C3AXG1"/>
<gene>
    <name evidence="2" type="ORF">SCLCIDRAFT_1208151</name>
</gene>
<evidence type="ECO:0000313" key="2">
    <source>
        <dbReference type="EMBL" id="KIM69657.1"/>
    </source>
</evidence>
<organism evidence="2 3">
    <name type="scientific">Scleroderma citrinum Foug A</name>
    <dbReference type="NCBI Taxonomy" id="1036808"/>
    <lineage>
        <taxon>Eukaryota</taxon>
        <taxon>Fungi</taxon>
        <taxon>Dikarya</taxon>
        <taxon>Basidiomycota</taxon>
        <taxon>Agaricomycotina</taxon>
        <taxon>Agaricomycetes</taxon>
        <taxon>Agaricomycetidae</taxon>
        <taxon>Boletales</taxon>
        <taxon>Sclerodermatineae</taxon>
        <taxon>Sclerodermataceae</taxon>
        <taxon>Scleroderma</taxon>
    </lineage>
</organism>
<evidence type="ECO:0000256" key="1">
    <source>
        <dbReference type="SAM" id="SignalP"/>
    </source>
</evidence>
<evidence type="ECO:0008006" key="4">
    <source>
        <dbReference type="Google" id="ProtNLM"/>
    </source>
</evidence>
<name>A0A0C3AXG1_9AGAM</name>
<keyword evidence="3" id="KW-1185">Reference proteome</keyword>
<reference evidence="3" key="2">
    <citation type="submission" date="2015-01" db="EMBL/GenBank/DDBJ databases">
        <title>Evolutionary Origins and Diversification of the Mycorrhizal Mutualists.</title>
        <authorList>
            <consortium name="DOE Joint Genome Institute"/>
            <consortium name="Mycorrhizal Genomics Consortium"/>
            <person name="Kohler A."/>
            <person name="Kuo A."/>
            <person name="Nagy L.G."/>
            <person name="Floudas D."/>
            <person name="Copeland A."/>
            <person name="Barry K.W."/>
            <person name="Cichocki N."/>
            <person name="Veneault-Fourrey C."/>
            <person name="LaButti K."/>
            <person name="Lindquist E.A."/>
            <person name="Lipzen A."/>
            <person name="Lundell T."/>
            <person name="Morin E."/>
            <person name="Murat C."/>
            <person name="Riley R."/>
            <person name="Ohm R."/>
            <person name="Sun H."/>
            <person name="Tunlid A."/>
            <person name="Henrissat B."/>
            <person name="Grigoriev I.V."/>
            <person name="Hibbett D.S."/>
            <person name="Martin F."/>
        </authorList>
    </citation>
    <scope>NUCLEOTIDE SEQUENCE [LARGE SCALE GENOMIC DNA]</scope>
    <source>
        <strain evidence="3">Foug A</strain>
    </source>
</reference>
<reference evidence="2 3" key="1">
    <citation type="submission" date="2014-04" db="EMBL/GenBank/DDBJ databases">
        <authorList>
            <consortium name="DOE Joint Genome Institute"/>
            <person name="Kuo A."/>
            <person name="Kohler A."/>
            <person name="Nagy L.G."/>
            <person name="Floudas D."/>
            <person name="Copeland A."/>
            <person name="Barry K.W."/>
            <person name="Cichocki N."/>
            <person name="Veneault-Fourrey C."/>
            <person name="LaButti K."/>
            <person name="Lindquist E.A."/>
            <person name="Lipzen A."/>
            <person name="Lundell T."/>
            <person name="Morin E."/>
            <person name="Murat C."/>
            <person name="Sun H."/>
            <person name="Tunlid A."/>
            <person name="Henrissat B."/>
            <person name="Grigoriev I.V."/>
            <person name="Hibbett D.S."/>
            <person name="Martin F."/>
            <person name="Nordberg H.P."/>
            <person name="Cantor M.N."/>
            <person name="Hua S.X."/>
        </authorList>
    </citation>
    <scope>NUCLEOTIDE SEQUENCE [LARGE SCALE GENOMIC DNA]</scope>
    <source>
        <strain evidence="2 3">Foug A</strain>
    </source>
</reference>
<feature type="signal peptide" evidence="1">
    <location>
        <begin position="1"/>
        <end position="18"/>
    </location>
</feature>
<dbReference type="EMBL" id="KN822006">
    <property type="protein sequence ID" value="KIM69657.1"/>
    <property type="molecule type" value="Genomic_DNA"/>
</dbReference>
<proteinExistence type="predicted"/>
<keyword evidence="1" id="KW-0732">Signal</keyword>